<evidence type="ECO:0000313" key="2">
    <source>
        <dbReference type="EMBL" id="KKA23324.1"/>
    </source>
</evidence>
<proteinExistence type="predicted"/>
<dbReference type="PANTHER" id="PTHR37450:SF1">
    <property type="entry name" value="CIPC PROTEIN"/>
    <property type="match status" value="1"/>
</dbReference>
<evidence type="ECO:0000256" key="1">
    <source>
        <dbReference type="SAM" id="SignalP"/>
    </source>
</evidence>
<dbReference type="GeneID" id="25314985"/>
<dbReference type="Proteomes" id="UP000053958">
    <property type="component" value="Unassembled WGS sequence"/>
</dbReference>
<protein>
    <recommendedName>
        <fullName evidence="4">CipC protein</fullName>
    </recommendedName>
</protein>
<sequence length="126" mass="13880">MGWFSGTSDMILIVLPSCILETDVALPDDSAEAKAYNEWDQAPHKAELSHELIAGAAAFEAAKAWEKHQEKEGKPENHALAKEIIAGLAGAAVDRLVETKGLDYLDREKAKHHAKERLEEQLASEY</sequence>
<organism evidence="2 3">
    <name type="scientific">Rasamsonia emersonii (strain ATCC 16479 / CBS 393.64 / IMI 116815)</name>
    <dbReference type="NCBI Taxonomy" id="1408163"/>
    <lineage>
        <taxon>Eukaryota</taxon>
        <taxon>Fungi</taxon>
        <taxon>Dikarya</taxon>
        <taxon>Ascomycota</taxon>
        <taxon>Pezizomycotina</taxon>
        <taxon>Eurotiomycetes</taxon>
        <taxon>Eurotiomycetidae</taxon>
        <taxon>Eurotiales</taxon>
        <taxon>Trichocomaceae</taxon>
        <taxon>Rasamsonia</taxon>
    </lineage>
</organism>
<feature type="signal peptide" evidence="1">
    <location>
        <begin position="1"/>
        <end position="25"/>
    </location>
</feature>
<accession>A0A0F4YYK4</accession>
<keyword evidence="3" id="KW-1185">Reference proteome</keyword>
<dbReference type="STRING" id="1408163.A0A0F4YYK4"/>
<dbReference type="AlphaFoldDB" id="A0A0F4YYK4"/>
<gene>
    <name evidence="2" type="ORF">T310_2634</name>
</gene>
<dbReference type="InterPro" id="IPR022234">
    <property type="entry name" value="DUF3759"/>
</dbReference>
<dbReference type="PANTHER" id="PTHR37450">
    <property type="entry name" value="CIPC PROTEIN"/>
    <property type="match status" value="1"/>
</dbReference>
<keyword evidence="1" id="KW-0732">Signal</keyword>
<dbReference type="Pfam" id="PF12585">
    <property type="entry name" value="DUF3759"/>
    <property type="match status" value="1"/>
</dbReference>
<evidence type="ECO:0000313" key="3">
    <source>
        <dbReference type="Proteomes" id="UP000053958"/>
    </source>
</evidence>
<comment type="caution">
    <text evidence="2">The sequence shown here is derived from an EMBL/GenBank/DDBJ whole genome shotgun (WGS) entry which is preliminary data.</text>
</comment>
<dbReference type="RefSeq" id="XP_013329936.1">
    <property type="nucleotide sequence ID" value="XM_013474482.1"/>
</dbReference>
<feature type="chain" id="PRO_5002482198" description="CipC protein" evidence="1">
    <location>
        <begin position="26"/>
        <end position="126"/>
    </location>
</feature>
<reference evidence="2 3" key="1">
    <citation type="submission" date="2015-04" db="EMBL/GenBank/DDBJ databases">
        <authorList>
            <person name="Heijne W.H."/>
            <person name="Fedorova N.D."/>
            <person name="Nierman W.C."/>
            <person name="Vollebregt A.W."/>
            <person name="Zhao Z."/>
            <person name="Wu L."/>
            <person name="Kumar M."/>
            <person name="Stam H."/>
            <person name="van den Berg M.A."/>
            <person name="Pel H.J."/>
        </authorList>
    </citation>
    <scope>NUCLEOTIDE SEQUENCE [LARGE SCALE GENOMIC DNA]</scope>
    <source>
        <strain evidence="2 3">CBS 393.64</strain>
    </source>
</reference>
<evidence type="ECO:0008006" key="4">
    <source>
        <dbReference type="Google" id="ProtNLM"/>
    </source>
</evidence>
<name>A0A0F4YYK4_RASE3</name>
<dbReference type="OrthoDB" id="9895617at2759"/>
<dbReference type="EMBL" id="LASV01000104">
    <property type="protein sequence ID" value="KKA23324.1"/>
    <property type="molecule type" value="Genomic_DNA"/>
</dbReference>